<dbReference type="EMBL" id="JBBDGL010000005">
    <property type="protein sequence ID" value="MEJ1156605.1"/>
    <property type="molecule type" value="Genomic_DNA"/>
</dbReference>
<dbReference type="InterPro" id="IPR000182">
    <property type="entry name" value="GNAT_dom"/>
</dbReference>
<protein>
    <submittedName>
        <fullName evidence="4">GNAT family N-acetyltransferase</fullName>
        <ecNumber evidence="4">2.3.1.-</ecNumber>
    </submittedName>
</protein>
<dbReference type="EC" id="2.3.1.-" evidence="4"/>
<keyword evidence="2 4" id="KW-0012">Acyltransferase</keyword>
<dbReference type="Proteomes" id="UP001368654">
    <property type="component" value="Unassembled WGS sequence"/>
</dbReference>
<evidence type="ECO:0000313" key="4">
    <source>
        <dbReference type="EMBL" id="MEJ1156605.1"/>
    </source>
</evidence>
<dbReference type="CDD" id="cd04301">
    <property type="entry name" value="NAT_SF"/>
    <property type="match status" value="1"/>
</dbReference>
<organism evidence="4 5">
    <name type="scientific">Microbacterium marmarense</name>
    <dbReference type="NCBI Taxonomy" id="3122051"/>
    <lineage>
        <taxon>Bacteria</taxon>
        <taxon>Bacillati</taxon>
        <taxon>Actinomycetota</taxon>
        <taxon>Actinomycetes</taxon>
        <taxon>Micrococcales</taxon>
        <taxon>Microbacteriaceae</taxon>
        <taxon>Microbacterium</taxon>
    </lineage>
</organism>
<accession>A0ABU8LZD2</accession>
<dbReference type="SUPFAM" id="SSF55729">
    <property type="entry name" value="Acyl-CoA N-acyltransferases (Nat)"/>
    <property type="match status" value="2"/>
</dbReference>
<name>A0ABU8LZD2_9MICO</name>
<evidence type="ECO:0000256" key="2">
    <source>
        <dbReference type="ARBA" id="ARBA00023315"/>
    </source>
</evidence>
<sequence length="338" mass="36930">MSSQLSDRISAPETAPVAPHEAIAVWRSPTRDDIDAIHAVVAAADQVDHPTWVTTRGSIADLFDMPHVSADDALVGENADGQIVVVAAVVREQDVTVEVQVSLRGAVLPEYRRRGIGTIVGAWQYARALQVLAEVDVEVEGVIEQYVHEGNPGAEKIALANGLAGERWFVVMERDLSGPVEQLDVDAHVTLQALTPDRDNEARLARNDAFRDHWGSVPYSRETWGKLTGGDNFRHDLCTVADVDGRVAAFCLVSVNEANWVHRGARYGYIEYVGVVRDHRGQGLAPRVLTSTLASMRAAGLEKAQLDVDTASPTGANSLYSSLGFVEREREQVFTRRF</sequence>
<comment type="caution">
    <text evidence="4">The sequence shown here is derived from an EMBL/GenBank/DDBJ whole genome shotgun (WGS) entry which is preliminary data.</text>
</comment>
<feature type="domain" description="N-acetyltransferase" evidence="3">
    <location>
        <begin position="189"/>
        <end position="338"/>
    </location>
</feature>
<evidence type="ECO:0000313" key="5">
    <source>
        <dbReference type="Proteomes" id="UP001368654"/>
    </source>
</evidence>
<dbReference type="PROSITE" id="PS51186">
    <property type="entry name" value="GNAT"/>
    <property type="match status" value="1"/>
</dbReference>
<dbReference type="InterPro" id="IPR050680">
    <property type="entry name" value="YpeA/RimI_acetyltransf"/>
</dbReference>
<keyword evidence="1 4" id="KW-0808">Transferase</keyword>
<dbReference type="PANTHER" id="PTHR43420">
    <property type="entry name" value="ACETYLTRANSFERASE"/>
    <property type="match status" value="1"/>
</dbReference>
<proteinExistence type="predicted"/>
<reference evidence="4 5" key="1">
    <citation type="submission" date="2024-02" db="EMBL/GenBank/DDBJ databases">
        <authorList>
            <person name="Saticioglu I.B."/>
        </authorList>
    </citation>
    <scope>NUCLEOTIDE SEQUENCE [LARGE SCALE GENOMIC DNA]</scope>
    <source>
        <strain evidence="4 5">Mu-86</strain>
    </source>
</reference>
<keyword evidence="5" id="KW-1185">Reference proteome</keyword>
<dbReference type="RefSeq" id="WP_337339035.1">
    <property type="nucleotide sequence ID" value="NZ_JBBDGL010000005.1"/>
</dbReference>
<evidence type="ECO:0000256" key="1">
    <source>
        <dbReference type="ARBA" id="ARBA00022679"/>
    </source>
</evidence>
<evidence type="ECO:0000259" key="3">
    <source>
        <dbReference type="PROSITE" id="PS51186"/>
    </source>
</evidence>
<dbReference type="GO" id="GO:0016746">
    <property type="term" value="F:acyltransferase activity"/>
    <property type="evidence" value="ECO:0007669"/>
    <property type="project" value="UniProtKB-KW"/>
</dbReference>
<dbReference type="InterPro" id="IPR016181">
    <property type="entry name" value="Acyl_CoA_acyltransferase"/>
</dbReference>
<gene>
    <name evidence="4" type="ORF">WDU96_13425</name>
</gene>
<dbReference type="Pfam" id="PF00583">
    <property type="entry name" value="Acetyltransf_1"/>
    <property type="match status" value="1"/>
</dbReference>
<dbReference type="Gene3D" id="3.40.630.30">
    <property type="match status" value="1"/>
</dbReference>